<protein>
    <submittedName>
        <fullName evidence="2">Uncharacterized protein</fullName>
    </submittedName>
</protein>
<dbReference type="EMBL" id="WOTH01000001">
    <property type="protein sequence ID" value="NHO52523.1"/>
    <property type="molecule type" value="Genomic_DNA"/>
</dbReference>
<feature type="region of interest" description="Disordered" evidence="1">
    <location>
        <begin position="159"/>
        <end position="191"/>
    </location>
</feature>
<feature type="region of interest" description="Disordered" evidence="1">
    <location>
        <begin position="17"/>
        <end position="44"/>
    </location>
</feature>
<gene>
    <name evidence="2" type="ORF">GOB87_00890</name>
</gene>
<accession>A0A967EAM5</accession>
<evidence type="ECO:0000256" key="1">
    <source>
        <dbReference type="SAM" id="MobiDB-lite"/>
    </source>
</evidence>
<evidence type="ECO:0000313" key="3">
    <source>
        <dbReference type="Proteomes" id="UP000597459"/>
    </source>
</evidence>
<feature type="compositionally biased region" description="Polar residues" evidence="1">
    <location>
        <begin position="31"/>
        <end position="41"/>
    </location>
</feature>
<reference evidence="2" key="1">
    <citation type="submission" date="2019-11" db="EMBL/GenBank/DDBJ databases">
        <title>Description of new Acetobacter species.</title>
        <authorList>
            <person name="Cleenwerck I."/>
            <person name="Sombolestani A.S."/>
        </authorList>
    </citation>
    <scope>NUCLEOTIDE SEQUENCE</scope>
    <source>
        <strain evidence="2">LMG 1626</strain>
    </source>
</reference>
<organism evidence="2 3">
    <name type="scientific">Acetobacter estunensis</name>
    <dbReference type="NCBI Taxonomy" id="104097"/>
    <lineage>
        <taxon>Bacteria</taxon>
        <taxon>Pseudomonadati</taxon>
        <taxon>Pseudomonadota</taxon>
        <taxon>Alphaproteobacteria</taxon>
        <taxon>Acetobacterales</taxon>
        <taxon>Acetobacteraceae</taxon>
        <taxon>Acetobacter</taxon>
    </lineage>
</organism>
<sequence>MSDAGAEEAALRALNRMGSRKGAAKPAATLRLSSNTDNTGTARKRRFVRDGDVPVEHHQLARTSARPVAASTGADEVRLNKALENERRARGDAERQIHDLEVAQRSLTTRLGHAEVLMAELKQTLAVRDQELADRTAELVRERATVQQAAEEIRALRKQIRKSSARNESAGIHDDVPTDENGQQPIKWWKD</sequence>
<keyword evidence="3" id="KW-1185">Reference proteome</keyword>
<dbReference type="AlphaFoldDB" id="A0A967EAM5"/>
<evidence type="ECO:0000313" key="2">
    <source>
        <dbReference type="EMBL" id="NHO52523.1"/>
    </source>
</evidence>
<proteinExistence type="predicted"/>
<dbReference type="Proteomes" id="UP000597459">
    <property type="component" value="Unassembled WGS sequence"/>
</dbReference>
<dbReference type="RefSeq" id="WP_166312651.1">
    <property type="nucleotide sequence ID" value="NZ_WOTH01000001.1"/>
</dbReference>
<comment type="caution">
    <text evidence="2">The sequence shown here is derived from an EMBL/GenBank/DDBJ whole genome shotgun (WGS) entry which is preliminary data.</text>
</comment>
<name>A0A967EAM5_9PROT</name>